<protein>
    <submittedName>
        <fullName evidence="2">Uncharacterized protein</fullName>
    </submittedName>
</protein>
<keyword evidence="1" id="KW-1133">Transmembrane helix</keyword>
<feature type="transmembrane region" description="Helical" evidence="1">
    <location>
        <begin position="62"/>
        <end position="85"/>
    </location>
</feature>
<dbReference type="Proteomes" id="UP000756387">
    <property type="component" value="Unassembled WGS sequence"/>
</dbReference>
<keyword evidence="1" id="KW-0472">Membrane</keyword>
<evidence type="ECO:0000313" key="2">
    <source>
        <dbReference type="EMBL" id="MBE7323324.1"/>
    </source>
</evidence>
<accession>A0ABR9RP21</accession>
<keyword evidence="1" id="KW-0812">Transmembrane</keyword>
<organism evidence="2 3">
    <name type="scientific">Nocardioides malaquae</name>
    <dbReference type="NCBI Taxonomy" id="2773426"/>
    <lineage>
        <taxon>Bacteria</taxon>
        <taxon>Bacillati</taxon>
        <taxon>Actinomycetota</taxon>
        <taxon>Actinomycetes</taxon>
        <taxon>Propionibacteriales</taxon>
        <taxon>Nocardioidaceae</taxon>
        <taxon>Nocardioides</taxon>
    </lineage>
</organism>
<feature type="transmembrane region" description="Helical" evidence="1">
    <location>
        <begin position="156"/>
        <end position="175"/>
    </location>
</feature>
<sequence>MTGTTVLASSLLGLALLAAALGWRLHGNRFVAALVIGSTLAAVLPVEAVARSTPGEATTAALVVALAVLAVAGGGPVTAATFRLVDGPGAPRTGSVRRAAEVLRGGAWIGALERVAVFASLASGWPEGLALTLAIKGLGRYPELRHEERPGIAERFLIGTFVSVLWACACAGLALRLL</sequence>
<evidence type="ECO:0000313" key="3">
    <source>
        <dbReference type="Proteomes" id="UP000756387"/>
    </source>
</evidence>
<keyword evidence="3" id="KW-1185">Reference proteome</keyword>
<evidence type="ECO:0000256" key="1">
    <source>
        <dbReference type="SAM" id="Phobius"/>
    </source>
</evidence>
<proteinExistence type="predicted"/>
<dbReference type="RefSeq" id="WP_193636633.1">
    <property type="nucleotide sequence ID" value="NZ_JADCSA010000001.1"/>
</dbReference>
<reference evidence="2 3" key="1">
    <citation type="submission" date="2020-10" db="EMBL/GenBank/DDBJ databases">
        <title>Nocardioides sp. isolated from sludge.</title>
        <authorList>
            <person name="Zhang X."/>
        </authorList>
    </citation>
    <scope>NUCLEOTIDE SEQUENCE [LARGE SCALE GENOMIC DNA]</scope>
    <source>
        <strain evidence="2 3">Y6</strain>
    </source>
</reference>
<feature type="transmembrane region" description="Helical" evidence="1">
    <location>
        <begin position="30"/>
        <end position="50"/>
    </location>
</feature>
<dbReference type="EMBL" id="JADCSA010000001">
    <property type="protein sequence ID" value="MBE7323324.1"/>
    <property type="molecule type" value="Genomic_DNA"/>
</dbReference>
<gene>
    <name evidence="2" type="ORF">IEQ44_01480</name>
</gene>
<name>A0ABR9RP21_9ACTN</name>
<comment type="caution">
    <text evidence="2">The sequence shown here is derived from an EMBL/GenBank/DDBJ whole genome shotgun (WGS) entry which is preliminary data.</text>
</comment>